<dbReference type="Gene3D" id="1.25.40.20">
    <property type="entry name" value="Ankyrin repeat-containing domain"/>
    <property type="match status" value="1"/>
</dbReference>
<dbReference type="AlphaFoldDB" id="G5AG03"/>
<dbReference type="KEGG" id="psoj:PHYSODRAFT_415172"/>
<dbReference type="Proteomes" id="UP000002640">
    <property type="component" value="Unassembled WGS sequence"/>
</dbReference>
<proteinExistence type="predicted"/>
<dbReference type="SMR" id="G5AG03"/>
<dbReference type="PANTHER" id="PTHR46586">
    <property type="entry name" value="ANKYRIN REPEAT-CONTAINING PROTEIN"/>
    <property type="match status" value="1"/>
</dbReference>
<sequence length="105" mass="11451">LGNAAGGGHLEVVQWLFENTGTSEGRTKNALHNAAINGHLEVVQWLHAHGLEGCGQETMRLAAAFKRLDVMKWLHKNLPGGFTCTVEMVQDATLNGPLRIASWLH</sequence>
<reference evidence="1 2" key="1">
    <citation type="journal article" date="2006" name="Science">
        <title>Phytophthora genome sequences uncover evolutionary origins and mechanisms of pathogenesis.</title>
        <authorList>
            <person name="Tyler B.M."/>
            <person name="Tripathy S."/>
            <person name="Zhang X."/>
            <person name="Dehal P."/>
            <person name="Jiang R.H."/>
            <person name="Aerts A."/>
            <person name="Arredondo F.D."/>
            <person name="Baxter L."/>
            <person name="Bensasson D."/>
            <person name="Beynon J.L."/>
            <person name="Chapman J."/>
            <person name="Damasceno C.M."/>
            <person name="Dorrance A.E."/>
            <person name="Dou D."/>
            <person name="Dickerman A.W."/>
            <person name="Dubchak I.L."/>
            <person name="Garbelotto M."/>
            <person name="Gijzen M."/>
            <person name="Gordon S.G."/>
            <person name="Govers F."/>
            <person name="Grunwald N.J."/>
            <person name="Huang W."/>
            <person name="Ivors K.L."/>
            <person name="Jones R.W."/>
            <person name="Kamoun S."/>
            <person name="Krampis K."/>
            <person name="Lamour K.H."/>
            <person name="Lee M.K."/>
            <person name="McDonald W.H."/>
            <person name="Medina M."/>
            <person name="Meijer H.J."/>
            <person name="Nordberg E.K."/>
            <person name="Maclean D.J."/>
            <person name="Ospina-Giraldo M.D."/>
            <person name="Morris P.F."/>
            <person name="Phuntumart V."/>
            <person name="Putnam N.H."/>
            <person name="Rash S."/>
            <person name="Rose J.K."/>
            <person name="Sakihama Y."/>
            <person name="Salamov A.A."/>
            <person name="Savidor A."/>
            <person name="Scheuring C.F."/>
            <person name="Smith B.M."/>
            <person name="Sobral B.W."/>
            <person name="Terry A."/>
            <person name="Torto-Alalibo T.A."/>
            <person name="Win J."/>
            <person name="Xu Z."/>
            <person name="Zhang H."/>
            <person name="Grigoriev I.V."/>
            <person name="Rokhsar D.S."/>
            <person name="Boore J.L."/>
        </authorList>
    </citation>
    <scope>NUCLEOTIDE SEQUENCE [LARGE SCALE GENOMIC DNA]</scope>
    <source>
        <strain evidence="1 2">P6497</strain>
    </source>
</reference>
<feature type="non-terminal residue" evidence="1">
    <location>
        <position position="105"/>
    </location>
</feature>
<gene>
    <name evidence="1" type="ORF">PHYSODRAFT_415172</name>
</gene>
<name>G5AG03_PHYSP</name>
<dbReference type="SUPFAM" id="SSF48403">
    <property type="entry name" value="Ankyrin repeat"/>
    <property type="match status" value="1"/>
</dbReference>
<accession>G5AG03</accession>
<dbReference type="PANTHER" id="PTHR46586:SF3">
    <property type="entry name" value="ANKYRIN REPEAT-CONTAINING PROTEIN"/>
    <property type="match status" value="1"/>
</dbReference>
<dbReference type="InParanoid" id="G5AG03"/>
<dbReference type="InterPro" id="IPR036770">
    <property type="entry name" value="Ankyrin_rpt-contain_sf"/>
</dbReference>
<evidence type="ECO:0000313" key="1">
    <source>
        <dbReference type="EMBL" id="EGZ05515.1"/>
    </source>
</evidence>
<dbReference type="Pfam" id="PF12796">
    <property type="entry name" value="Ank_2"/>
    <property type="match status" value="1"/>
</dbReference>
<dbReference type="STRING" id="1094619.G5AG03"/>
<dbReference type="InterPro" id="IPR052050">
    <property type="entry name" value="SecEffector_AnkRepeat"/>
</dbReference>
<organism evidence="1 2">
    <name type="scientific">Phytophthora sojae (strain P6497)</name>
    <name type="common">Soybean stem and root rot agent</name>
    <name type="synonym">Phytophthora megasperma f. sp. glycines</name>
    <dbReference type="NCBI Taxonomy" id="1094619"/>
    <lineage>
        <taxon>Eukaryota</taxon>
        <taxon>Sar</taxon>
        <taxon>Stramenopiles</taxon>
        <taxon>Oomycota</taxon>
        <taxon>Peronosporomycetes</taxon>
        <taxon>Peronosporales</taxon>
        <taxon>Peronosporaceae</taxon>
        <taxon>Phytophthora</taxon>
    </lineage>
</organism>
<evidence type="ECO:0000313" key="2">
    <source>
        <dbReference type="Proteomes" id="UP000002640"/>
    </source>
</evidence>
<keyword evidence="2" id="KW-1185">Reference proteome</keyword>
<dbReference type="RefSeq" id="XP_009539046.1">
    <property type="nucleotide sequence ID" value="XM_009540751.1"/>
</dbReference>
<feature type="non-terminal residue" evidence="1">
    <location>
        <position position="1"/>
    </location>
</feature>
<dbReference type="GeneID" id="20651864"/>
<dbReference type="InterPro" id="IPR002110">
    <property type="entry name" value="Ankyrin_rpt"/>
</dbReference>
<protein>
    <submittedName>
        <fullName evidence="1">Uncharacterized protein</fullName>
    </submittedName>
</protein>
<dbReference type="EMBL" id="JH159166">
    <property type="protein sequence ID" value="EGZ05515.1"/>
    <property type="molecule type" value="Genomic_DNA"/>
</dbReference>